<dbReference type="GO" id="GO:0006457">
    <property type="term" value="P:protein folding"/>
    <property type="evidence" value="ECO:0007669"/>
    <property type="project" value="TreeGrafter"/>
</dbReference>
<protein>
    <submittedName>
        <fullName evidence="6">Tetratricopeptide repeat domain 4</fullName>
    </submittedName>
</protein>
<dbReference type="SUPFAM" id="SSF48452">
    <property type="entry name" value="TPR-like"/>
    <property type="match status" value="1"/>
</dbReference>
<dbReference type="GeneID" id="14872294"/>
<organism evidence="6 7">
    <name type="scientific">Cavenderia fasciculata</name>
    <name type="common">Slime mold</name>
    <name type="synonym">Dictyostelium fasciculatum</name>
    <dbReference type="NCBI Taxonomy" id="261658"/>
    <lineage>
        <taxon>Eukaryota</taxon>
        <taxon>Amoebozoa</taxon>
        <taxon>Evosea</taxon>
        <taxon>Eumycetozoa</taxon>
        <taxon>Dictyostelia</taxon>
        <taxon>Acytosteliales</taxon>
        <taxon>Cavenderiaceae</taxon>
        <taxon>Cavenderia</taxon>
    </lineage>
</organism>
<dbReference type="GO" id="GO:0005634">
    <property type="term" value="C:nucleus"/>
    <property type="evidence" value="ECO:0007669"/>
    <property type="project" value="TreeGrafter"/>
</dbReference>
<evidence type="ECO:0000313" key="7">
    <source>
        <dbReference type="Proteomes" id="UP000007797"/>
    </source>
</evidence>
<dbReference type="CDD" id="cd21377">
    <property type="entry name" value="CTWD_Cns1-like"/>
    <property type="match status" value="1"/>
</dbReference>
<keyword evidence="2" id="KW-0802">TPR repeat</keyword>
<dbReference type="OMA" id="WRAAQCA"/>
<sequence>MSTTDHSLTEEEEDEIWNNSIKQWKEIKESRRIEKEKAIAEGRPVPTIDEDEESAWKDLPIFMESLPEGENLGVDALQTIVDECPPHVLADTYKEEGNTRFKLVVQKTTSEADKKRFMNEALHYYTKALNVKCDDMKRNSVILSNRAAVHMEMKNFGKAIKDCTVAVEFDETNIKAFYRQVKSHLSLLQYTKAIQVADRALKSGDNKDIKTLRDQAVAHIERAQRLEMERQLEQTRKHEQLVELVGKLTAKKMQLGHPLFDMSRYTGQSDRAVSVDAEGIAHFPTVFLYPEYGQSDYILDFQEGYCFGDHLEYMFPPGNKEFAHWDKDHRYTLDNIEIYFQTNWSTPIDLNNNNNNTNTKNNSSNNNNNNIDNSKKKRWVRCKHTTNIETVLSHPEYVIPQIPVFYIISKGSPFANKFIKEGLLSQ</sequence>
<evidence type="ECO:0000256" key="3">
    <source>
        <dbReference type="ARBA" id="ARBA00023602"/>
    </source>
</evidence>
<dbReference type="InterPro" id="IPR011990">
    <property type="entry name" value="TPR-like_helical_dom_sf"/>
</dbReference>
<dbReference type="GO" id="GO:0005829">
    <property type="term" value="C:cytosol"/>
    <property type="evidence" value="ECO:0007669"/>
    <property type="project" value="TreeGrafter"/>
</dbReference>
<dbReference type="InterPro" id="IPR044059">
    <property type="entry name" value="Csn1/TTC4_wheel"/>
</dbReference>
<dbReference type="EMBL" id="GL883013">
    <property type="protein sequence ID" value="EGG20070.1"/>
    <property type="molecule type" value="Genomic_DNA"/>
</dbReference>
<feature type="compositionally biased region" description="Low complexity" evidence="4">
    <location>
        <begin position="351"/>
        <end position="372"/>
    </location>
</feature>
<dbReference type="GO" id="GO:0030544">
    <property type="term" value="F:Hsp70 protein binding"/>
    <property type="evidence" value="ECO:0007669"/>
    <property type="project" value="TreeGrafter"/>
</dbReference>
<proteinExistence type="inferred from homology"/>
<dbReference type="RefSeq" id="XP_004367053.1">
    <property type="nucleotide sequence ID" value="XM_004366996.1"/>
</dbReference>
<dbReference type="SMART" id="SM00028">
    <property type="entry name" value="TPR"/>
    <property type="match status" value="2"/>
</dbReference>
<reference evidence="7" key="1">
    <citation type="journal article" date="2011" name="Genome Res.">
        <title>Phylogeny-wide analysis of social amoeba genomes highlights ancient origins for complex intercellular communication.</title>
        <authorList>
            <person name="Heidel A.J."/>
            <person name="Lawal H.M."/>
            <person name="Felder M."/>
            <person name="Schilde C."/>
            <person name="Helps N.R."/>
            <person name="Tunggal B."/>
            <person name="Rivero F."/>
            <person name="John U."/>
            <person name="Schleicher M."/>
            <person name="Eichinger L."/>
            <person name="Platzer M."/>
            <person name="Noegel A.A."/>
            <person name="Schaap P."/>
            <person name="Gloeckner G."/>
        </authorList>
    </citation>
    <scope>NUCLEOTIDE SEQUENCE [LARGE SCALE GENOMIC DNA]</scope>
    <source>
        <strain evidence="7">SH3</strain>
    </source>
</reference>
<dbReference type="AlphaFoldDB" id="F4PVQ6"/>
<dbReference type="Gene3D" id="1.25.40.10">
    <property type="entry name" value="Tetratricopeptide repeat domain"/>
    <property type="match status" value="1"/>
</dbReference>
<dbReference type="OrthoDB" id="420195at2759"/>
<evidence type="ECO:0000259" key="5">
    <source>
        <dbReference type="Pfam" id="PF18972"/>
    </source>
</evidence>
<accession>F4PVQ6</accession>
<feature type="domain" description="Cns1/TTC4 wheel" evidence="5">
    <location>
        <begin position="281"/>
        <end position="343"/>
    </location>
</feature>
<dbReference type="PANTHER" id="PTHR46035:SF1">
    <property type="entry name" value="TETRATRICOPEPTIDE REPEAT PROTEIN 4"/>
    <property type="match status" value="1"/>
</dbReference>
<evidence type="ECO:0000313" key="6">
    <source>
        <dbReference type="EMBL" id="EGG20070.1"/>
    </source>
</evidence>
<evidence type="ECO:0000256" key="2">
    <source>
        <dbReference type="ARBA" id="ARBA00022803"/>
    </source>
</evidence>
<evidence type="ECO:0000256" key="1">
    <source>
        <dbReference type="ARBA" id="ARBA00022737"/>
    </source>
</evidence>
<comment type="similarity">
    <text evidence="3">Belongs to the TTC4 family.</text>
</comment>
<dbReference type="Proteomes" id="UP000007797">
    <property type="component" value="Unassembled WGS sequence"/>
</dbReference>
<name>F4PVQ6_CACFS</name>
<feature type="region of interest" description="Disordered" evidence="4">
    <location>
        <begin position="350"/>
        <end position="376"/>
    </location>
</feature>
<dbReference type="KEGG" id="dfa:DFA_07187"/>
<evidence type="ECO:0000256" key="4">
    <source>
        <dbReference type="SAM" id="MobiDB-lite"/>
    </source>
</evidence>
<dbReference type="STRING" id="1054147.F4PVQ6"/>
<gene>
    <name evidence="6" type="primary">ttc4</name>
    <name evidence="6" type="ORF">DFA_07187</name>
</gene>
<dbReference type="Pfam" id="PF18972">
    <property type="entry name" value="Wheel"/>
    <property type="match status" value="1"/>
</dbReference>
<keyword evidence="1" id="KW-0677">Repeat</keyword>
<dbReference type="GO" id="GO:0051879">
    <property type="term" value="F:Hsp90 protein binding"/>
    <property type="evidence" value="ECO:0007669"/>
    <property type="project" value="InterPro"/>
</dbReference>
<dbReference type="PANTHER" id="PTHR46035">
    <property type="entry name" value="TETRATRICOPEPTIDE REPEAT PROTEIN 4"/>
    <property type="match status" value="1"/>
</dbReference>
<keyword evidence="7" id="KW-1185">Reference proteome</keyword>
<dbReference type="InterPro" id="IPR019734">
    <property type="entry name" value="TPR_rpt"/>
</dbReference>